<dbReference type="FunFam" id="3.30.565.10:FF:000010">
    <property type="entry name" value="Sensor histidine kinase RcsC"/>
    <property type="match status" value="1"/>
</dbReference>
<dbReference type="SMART" id="SM00388">
    <property type="entry name" value="HisKA"/>
    <property type="match status" value="1"/>
</dbReference>
<evidence type="ECO:0000256" key="16">
    <source>
        <dbReference type="PROSITE-ProRule" id="PRU00169"/>
    </source>
</evidence>
<evidence type="ECO:0000256" key="6">
    <source>
        <dbReference type="ARBA" id="ARBA00022679"/>
    </source>
</evidence>
<keyword evidence="11 17" id="KW-1133">Transmembrane helix</keyword>
<evidence type="ECO:0000256" key="4">
    <source>
        <dbReference type="ARBA" id="ARBA00022475"/>
    </source>
</evidence>
<comment type="subcellular location">
    <subcellularLocation>
        <location evidence="2">Cell membrane</location>
        <topology evidence="2">Multi-pass membrane protein</topology>
    </subcellularLocation>
</comment>
<dbReference type="eggNOG" id="COG2205">
    <property type="taxonomic scope" value="Bacteria"/>
</dbReference>
<dbReference type="GO" id="GO:0000155">
    <property type="term" value="F:phosphorelay sensor kinase activity"/>
    <property type="evidence" value="ECO:0007669"/>
    <property type="project" value="InterPro"/>
</dbReference>
<keyword evidence="5 16" id="KW-0597">Phosphoprotein</keyword>
<dbReference type="Pfam" id="PF00072">
    <property type="entry name" value="Response_reg"/>
    <property type="match status" value="1"/>
</dbReference>
<dbReference type="Proteomes" id="UP000002420">
    <property type="component" value="Chromosome"/>
</dbReference>
<feature type="transmembrane region" description="Helical" evidence="17">
    <location>
        <begin position="31"/>
        <end position="56"/>
    </location>
</feature>
<dbReference type="CDD" id="cd16922">
    <property type="entry name" value="HATPase_EvgS-ArcB-TorS-like"/>
    <property type="match status" value="1"/>
</dbReference>
<protein>
    <recommendedName>
        <fullName evidence="15">Sensory/regulatory protein RpfC</fullName>
        <ecNumber evidence="3">2.7.13.3</ecNumber>
    </recommendedName>
</protein>
<dbReference type="Gene3D" id="3.40.50.2300">
    <property type="match status" value="1"/>
</dbReference>
<dbReference type="PANTHER" id="PTHR45339:SF1">
    <property type="entry name" value="HYBRID SIGNAL TRANSDUCTION HISTIDINE KINASE J"/>
    <property type="match status" value="1"/>
</dbReference>
<dbReference type="Pfam" id="PF07694">
    <property type="entry name" value="5TM-5TMR_LYT"/>
    <property type="match status" value="1"/>
</dbReference>
<dbReference type="Pfam" id="PF02518">
    <property type="entry name" value="HATPase_c"/>
    <property type="match status" value="1"/>
</dbReference>
<dbReference type="RefSeq" id="WP_012468643.1">
    <property type="nucleotide sequence ID" value="NC_010814.1"/>
</dbReference>
<dbReference type="PROSITE" id="PS50110">
    <property type="entry name" value="RESPONSE_REGULATORY"/>
    <property type="match status" value="1"/>
</dbReference>
<keyword evidence="9 21" id="KW-0418">Kinase</keyword>
<proteinExistence type="predicted"/>
<dbReference type="InterPro" id="IPR035965">
    <property type="entry name" value="PAS-like_dom_sf"/>
</dbReference>
<dbReference type="Gene3D" id="1.10.287.130">
    <property type="match status" value="1"/>
</dbReference>
<evidence type="ECO:0000256" key="7">
    <source>
        <dbReference type="ARBA" id="ARBA00022692"/>
    </source>
</evidence>
<dbReference type="InterPro" id="IPR013656">
    <property type="entry name" value="PAS_4"/>
</dbReference>
<dbReference type="EC" id="2.7.13.3" evidence="3"/>
<dbReference type="SUPFAM" id="SSF55874">
    <property type="entry name" value="ATPase domain of HSP90 chaperone/DNA topoisomerase II/histidine kinase"/>
    <property type="match status" value="1"/>
</dbReference>
<dbReference type="KEGG" id="glo:Glov_0559"/>
<evidence type="ECO:0000256" key="8">
    <source>
        <dbReference type="ARBA" id="ARBA00022741"/>
    </source>
</evidence>
<dbReference type="GO" id="GO:0005886">
    <property type="term" value="C:plasma membrane"/>
    <property type="evidence" value="ECO:0007669"/>
    <property type="project" value="UniProtKB-SubCell"/>
</dbReference>
<dbReference type="GO" id="GO:0005524">
    <property type="term" value="F:ATP binding"/>
    <property type="evidence" value="ECO:0007669"/>
    <property type="project" value="UniProtKB-KW"/>
</dbReference>
<dbReference type="AlphaFoldDB" id="B3E375"/>
<reference evidence="21 22" key="1">
    <citation type="submission" date="2008-05" db="EMBL/GenBank/DDBJ databases">
        <title>Complete sequence of chromosome of Geobacter lovleyi SZ.</title>
        <authorList>
            <consortium name="US DOE Joint Genome Institute"/>
            <person name="Lucas S."/>
            <person name="Copeland A."/>
            <person name="Lapidus A."/>
            <person name="Glavina del Rio T."/>
            <person name="Dalin E."/>
            <person name="Tice H."/>
            <person name="Bruce D."/>
            <person name="Goodwin L."/>
            <person name="Pitluck S."/>
            <person name="Chertkov O."/>
            <person name="Meincke L."/>
            <person name="Brettin T."/>
            <person name="Detter J.C."/>
            <person name="Han C."/>
            <person name="Tapia R."/>
            <person name="Kuske C.R."/>
            <person name="Schmutz J."/>
            <person name="Larimer F."/>
            <person name="Land M."/>
            <person name="Hauser L."/>
            <person name="Kyrpides N."/>
            <person name="Mikhailova N."/>
            <person name="Sung Y."/>
            <person name="Fletcher K.E."/>
            <person name="Ritalahti K.M."/>
            <person name="Loeffler F.E."/>
            <person name="Richardson P."/>
        </authorList>
    </citation>
    <scope>NUCLEOTIDE SEQUENCE [LARGE SCALE GENOMIC DNA]</scope>
    <source>
        <strain evidence="22">ATCC BAA-1151 / DSM 17278 / SZ</strain>
    </source>
</reference>
<dbReference type="SMART" id="SM00387">
    <property type="entry name" value="HATPase_c"/>
    <property type="match status" value="1"/>
</dbReference>
<evidence type="ECO:0000256" key="11">
    <source>
        <dbReference type="ARBA" id="ARBA00022989"/>
    </source>
</evidence>
<dbReference type="InterPro" id="IPR036890">
    <property type="entry name" value="HATPase_C_sf"/>
</dbReference>
<evidence type="ECO:0000259" key="19">
    <source>
        <dbReference type="PROSITE" id="PS50110"/>
    </source>
</evidence>
<keyword evidence="4" id="KW-1003">Cell membrane</keyword>
<dbReference type="SUPFAM" id="SSF52172">
    <property type="entry name" value="CheY-like"/>
    <property type="match status" value="1"/>
</dbReference>
<keyword evidence="13 17" id="KW-0472">Membrane</keyword>
<evidence type="ECO:0000256" key="3">
    <source>
        <dbReference type="ARBA" id="ARBA00012438"/>
    </source>
</evidence>
<dbReference type="PRINTS" id="PR00344">
    <property type="entry name" value="BCTRLSENSOR"/>
</dbReference>
<dbReference type="PROSITE" id="PS50112">
    <property type="entry name" value="PAS"/>
    <property type="match status" value="1"/>
</dbReference>
<organism evidence="21 22">
    <name type="scientific">Trichlorobacter lovleyi (strain ATCC BAA-1151 / DSM 17278 / SZ)</name>
    <name type="common">Geobacter lovleyi</name>
    <dbReference type="NCBI Taxonomy" id="398767"/>
    <lineage>
        <taxon>Bacteria</taxon>
        <taxon>Pseudomonadati</taxon>
        <taxon>Thermodesulfobacteriota</taxon>
        <taxon>Desulfuromonadia</taxon>
        <taxon>Geobacterales</taxon>
        <taxon>Geobacteraceae</taxon>
        <taxon>Trichlorobacter</taxon>
    </lineage>
</organism>
<evidence type="ECO:0000313" key="22">
    <source>
        <dbReference type="Proteomes" id="UP000002420"/>
    </source>
</evidence>
<feature type="domain" description="Response regulatory" evidence="19">
    <location>
        <begin position="586"/>
        <end position="704"/>
    </location>
</feature>
<dbReference type="CDD" id="cd00082">
    <property type="entry name" value="HisKA"/>
    <property type="match status" value="1"/>
</dbReference>
<dbReference type="Gene3D" id="3.30.565.10">
    <property type="entry name" value="Histidine kinase-like ATPase, C-terminal domain"/>
    <property type="match status" value="1"/>
</dbReference>
<name>B3E375_TRIL1</name>
<dbReference type="GO" id="GO:0071555">
    <property type="term" value="P:cell wall organization"/>
    <property type="evidence" value="ECO:0007669"/>
    <property type="project" value="InterPro"/>
</dbReference>
<evidence type="ECO:0000259" key="20">
    <source>
        <dbReference type="PROSITE" id="PS50112"/>
    </source>
</evidence>
<keyword evidence="6 21" id="KW-0808">Transferase</keyword>
<dbReference type="EMBL" id="CP001089">
    <property type="protein sequence ID" value="ACD94287.1"/>
    <property type="molecule type" value="Genomic_DNA"/>
</dbReference>
<evidence type="ECO:0000256" key="5">
    <source>
        <dbReference type="ARBA" id="ARBA00022553"/>
    </source>
</evidence>
<dbReference type="STRING" id="398767.Glov_0559"/>
<keyword evidence="7 17" id="KW-0812">Transmembrane</keyword>
<dbReference type="InterPro" id="IPR001789">
    <property type="entry name" value="Sig_transdc_resp-reg_receiver"/>
</dbReference>
<sequence length="704" mass="77557">MIYLALIQNIALLVALTFAHGLLIRHIRQRGHAYALLSGLLFGSVALVGMMTPMILQPGLIFDGRSIVIAVAGLFGGPVTAAVAAAMAAGYRYWLGGVGAPMGVAVIIGSGAIGVAGYYLRRSWPRVVSPVGFYLFGLLVHLWMIGCMSFLPAAVAQVVLANITLPVLLVYPVATLLVCQLFLQMEHHISVEQELEQERNKLDSLIQAVPDLLFEVGLDGRYYACYARHSEQLAAPAEQLVGRTVREMLPPRAAEVCLEALQEAEATGHSHGRQFFLPLPSGEIWFELSVARKTGPVEDQPRFVVLSRDISDRKQHEKELLEARYAAEAASRAKSEFLANMSHEIRTPMNGVIGMAHLLGTTELSPEQEQYLENIENSANSLITLIGDILDLSRIEAGRMLLENVDFSLRRCIQELLGSQQFQINQKKISIHTEIAEDVPDLLRGDQLRTRQILLNLLGNAIKFTEHGGVTITAQLVTSEENRVLIHLAVSDTGIGMPPDLLERIFAPFEQADNSTTRRYGGSGLGLAICRRLAELMGGRIWAESGAEGGSTFHVELPFLLPEQTDRQQERNCEQADDVYQDRPLELLLAEDNLVSAQFVHKVLSRMGHQVTVVGDGRQALDCLADRSFDCILMDIQMPVMGGDAAVRIIREQENQRGGHIPIIALTAHDMDEERERLLRQGFDAHVAKPVDIALLNAALRRLL</sequence>
<keyword evidence="8" id="KW-0547">Nucleotide-binding</keyword>
<dbReference type="CDD" id="cd00130">
    <property type="entry name" value="PAS"/>
    <property type="match status" value="1"/>
</dbReference>
<keyword evidence="10" id="KW-0067">ATP-binding</keyword>
<keyword evidence="12" id="KW-0902">Two-component regulatory system</keyword>
<evidence type="ECO:0000259" key="18">
    <source>
        <dbReference type="PROSITE" id="PS50109"/>
    </source>
</evidence>
<evidence type="ECO:0000256" key="17">
    <source>
        <dbReference type="SAM" id="Phobius"/>
    </source>
</evidence>
<feature type="transmembrane region" description="Helical" evidence="17">
    <location>
        <begin position="100"/>
        <end position="120"/>
    </location>
</feature>
<dbReference type="Gene3D" id="3.30.450.20">
    <property type="entry name" value="PAS domain"/>
    <property type="match status" value="1"/>
</dbReference>
<gene>
    <name evidence="21" type="ordered locus">Glov_0559</name>
</gene>
<keyword evidence="22" id="KW-1185">Reference proteome</keyword>
<feature type="domain" description="Histidine kinase" evidence="18">
    <location>
        <begin position="340"/>
        <end position="561"/>
    </location>
</feature>
<dbReference type="OrthoDB" id="5392202at2"/>
<dbReference type="HOGENOM" id="CLU_000445_114_15_7"/>
<feature type="transmembrane region" description="Helical" evidence="17">
    <location>
        <begin position="132"/>
        <end position="151"/>
    </location>
</feature>
<dbReference type="NCBIfam" id="TIGR00229">
    <property type="entry name" value="sensory_box"/>
    <property type="match status" value="1"/>
</dbReference>
<dbReference type="SMART" id="SM00448">
    <property type="entry name" value="REC"/>
    <property type="match status" value="1"/>
</dbReference>
<dbReference type="InterPro" id="IPR003594">
    <property type="entry name" value="HATPase_dom"/>
</dbReference>
<dbReference type="InterPro" id="IPR000014">
    <property type="entry name" value="PAS"/>
</dbReference>
<feature type="transmembrane region" description="Helical" evidence="17">
    <location>
        <begin position="68"/>
        <end position="94"/>
    </location>
</feature>
<evidence type="ECO:0000256" key="10">
    <source>
        <dbReference type="ARBA" id="ARBA00022840"/>
    </source>
</evidence>
<accession>B3E375</accession>
<dbReference type="FunFam" id="1.10.287.130:FF:000002">
    <property type="entry name" value="Two-component osmosensing histidine kinase"/>
    <property type="match status" value="1"/>
</dbReference>
<dbReference type="Pfam" id="PF08448">
    <property type="entry name" value="PAS_4"/>
    <property type="match status" value="1"/>
</dbReference>
<dbReference type="PROSITE" id="PS50109">
    <property type="entry name" value="HIS_KIN"/>
    <property type="match status" value="1"/>
</dbReference>
<feature type="transmembrane region" description="Helical" evidence="17">
    <location>
        <begin position="163"/>
        <end position="183"/>
    </location>
</feature>
<feature type="modified residue" description="4-aspartylphosphate" evidence="16">
    <location>
        <position position="635"/>
    </location>
</feature>
<evidence type="ECO:0000256" key="1">
    <source>
        <dbReference type="ARBA" id="ARBA00000085"/>
    </source>
</evidence>
<evidence type="ECO:0000256" key="13">
    <source>
        <dbReference type="ARBA" id="ARBA00023136"/>
    </source>
</evidence>
<dbReference type="InterPro" id="IPR004358">
    <property type="entry name" value="Sig_transdc_His_kin-like_C"/>
</dbReference>
<evidence type="ECO:0000256" key="15">
    <source>
        <dbReference type="ARBA" id="ARBA00068150"/>
    </source>
</evidence>
<dbReference type="PANTHER" id="PTHR45339">
    <property type="entry name" value="HYBRID SIGNAL TRANSDUCTION HISTIDINE KINASE J"/>
    <property type="match status" value="1"/>
</dbReference>
<dbReference type="InterPro" id="IPR005467">
    <property type="entry name" value="His_kinase_dom"/>
</dbReference>
<dbReference type="CDD" id="cd17546">
    <property type="entry name" value="REC_hyHK_CKI1_RcsC-like"/>
    <property type="match status" value="1"/>
</dbReference>
<comment type="subunit">
    <text evidence="14">At low DSF concentrations, interacts with RpfF.</text>
</comment>
<dbReference type="InterPro" id="IPR011620">
    <property type="entry name" value="Sig_transdc_His_kinase_LytS_TM"/>
</dbReference>
<evidence type="ECO:0000256" key="2">
    <source>
        <dbReference type="ARBA" id="ARBA00004651"/>
    </source>
</evidence>
<feature type="domain" description="PAS" evidence="20">
    <location>
        <begin position="198"/>
        <end position="268"/>
    </location>
</feature>
<evidence type="ECO:0000256" key="14">
    <source>
        <dbReference type="ARBA" id="ARBA00064003"/>
    </source>
</evidence>
<evidence type="ECO:0000313" key="21">
    <source>
        <dbReference type="EMBL" id="ACD94287.1"/>
    </source>
</evidence>
<dbReference type="SUPFAM" id="SSF47384">
    <property type="entry name" value="Homodimeric domain of signal transducing histidine kinase"/>
    <property type="match status" value="1"/>
</dbReference>
<evidence type="ECO:0000256" key="9">
    <source>
        <dbReference type="ARBA" id="ARBA00022777"/>
    </source>
</evidence>
<dbReference type="InterPro" id="IPR036097">
    <property type="entry name" value="HisK_dim/P_sf"/>
</dbReference>
<dbReference type="InterPro" id="IPR003661">
    <property type="entry name" value="HisK_dim/P_dom"/>
</dbReference>
<evidence type="ECO:0000256" key="12">
    <source>
        <dbReference type="ARBA" id="ARBA00023012"/>
    </source>
</evidence>
<comment type="catalytic activity">
    <reaction evidence="1">
        <text>ATP + protein L-histidine = ADP + protein N-phospho-L-histidine.</text>
        <dbReference type="EC" id="2.7.13.3"/>
    </reaction>
</comment>
<dbReference type="SUPFAM" id="SSF55785">
    <property type="entry name" value="PYP-like sensor domain (PAS domain)"/>
    <property type="match status" value="1"/>
</dbReference>
<dbReference type="InterPro" id="IPR011006">
    <property type="entry name" value="CheY-like_superfamily"/>
</dbReference>
<dbReference type="Pfam" id="PF00512">
    <property type="entry name" value="HisKA"/>
    <property type="match status" value="1"/>
</dbReference>